<dbReference type="EMBL" id="LHQQ01000013">
    <property type="protein sequence ID" value="KOS47699.1"/>
    <property type="molecule type" value="Genomic_DNA"/>
</dbReference>
<dbReference type="AlphaFoldDB" id="A0A0M9WJX6"/>
<evidence type="ECO:0000313" key="2">
    <source>
        <dbReference type="Proteomes" id="UP000037696"/>
    </source>
</evidence>
<evidence type="ECO:0000313" key="1">
    <source>
        <dbReference type="EMBL" id="KOS47699.1"/>
    </source>
</evidence>
<reference evidence="1 2" key="1">
    <citation type="submission" date="2015-08" db="EMBL/GenBank/DDBJ databases">
        <title>Genome sequencing of Penicillium nordicum.</title>
        <authorList>
            <person name="Nguyen H.D."/>
            <person name="Seifert K.A."/>
        </authorList>
    </citation>
    <scope>NUCLEOTIDE SEQUENCE [LARGE SCALE GENOMIC DNA]</scope>
    <source>
        <strain evidence="1 2">DAOMC 185683</strain>
    </source>
</reference>
<sequence>MPEYAINASLCLIIYRLFAPLLQCIASILSTLKSTLLRKGSVMVIQVLIFSAGKYLDKNITNIPIPDQFHPPCSSPPLSSSHSLM</sequence>
<organism evidence="1 2">
    <name type="scientific">Penicillium nordicum</name>
    <dbReference type="NCBI Taxonomy" id="229535"/>
    <lineage>
        <taxon>Eukaryota</taxon>
        <taxon>Fungi</taxon>
        <taxon>Dikarya</taxon>
        <taxon>Ascomycota</taxon>
        <taxon>Pezizomycotina</taxon>
        <taxon>Eurotiomycetes</taxon>
        <taxon>Eurotiomycetidae</taxon>
        <taxon>Eurotiales</taxon>
        <taxon>Aspergillaceae</taxon>
        <taxon>Penicillium</taxon>
    </lineage>
</organism>
<name>A0A0M9WJX6_9EURO</name>
<dbReference type="Proteomes" id="UP000037696">
    <property type="component" value="Unassembled WGS sequence"/>
</dbReference>
<protein>
    <submittedName>
        <fullName evidence="1">Uncharacterized protein</fullName>
    </submittedName>
</protein>
<gene>
    <name evidence="1" type="ORF">ACN38_g1309</name>
</gene>
<proteinExistence type="predicted"/>
<keyword evidence="2" id="KW-1185">Reference proteome</keyword>
<accession>A0A0M9WJX6</accession>
<comment type="caution">
    <text evidence="1">The sequence shown here is derived from an EMBL/GenBank/DDBJ whole genome shotgun (WGS) entry which is preliminary data.</text>
</comment>